<proteinExistence type="predicted"/>
<evidence type="ECO:0000313" key="1">
    <source>
        <dbReference type="EMBL" id="MCO6419758.1"/>
    </source>
</evidence>
<gene>
    <name evidence="1" type="ORF">JYK14_26860</name>
</gene>
<keyword evidence="2" id="KW-1185">Reference proteome</keyword>
<sequence length="89" mass="9222">MSIDNTIFADGIMEASVHFGVARLTLAQTGADGKPVPAGQLVVPLMQLPAFSNAIMGLLKQVEAKVKEQQAQQGAAAPDVAVPGSFRFG</sequence>
<accession>A0ABT1DCV3</accession>
<evidence type="ECO:0008006" key="3">
    <source>
        <dbReference type="Google" id="ProtNLM"/>
    </source>
</evidence>
<dbReference type="RefSeq" id="WP_252956437.1">
    <property type="nucleotide sequence ID" value="NZ_JAFIRR010000225.1"/>
</dbReference>
<reference evidence="1 2" key="1">
    <citation type="submission" date="2021-12" db="EMBL/GenBank/DDBJ databases">
        <title>Siccirubricoccus leaddurans sp. nov., a high concentration Zn2+ tolerance bacterium.</title>
        <authorList>
            <person name="Cao Y."/>
        </authorList>
    </citation>
    <scope>NUCLEOTIDE SEQUENCE [LARGE SCALE GENOMIC DNA]</scope>
    <source>
        <strain evidence="1 2">KC 17139</strain>
    </source>
</reference>
<organism evidence="1 2">
    <name type="scientific">Siccirubricoccus soli</name>
    <dbReference type="NCBI Taxonomy" id="2899147"/>
    <lineage>
        <taxon>Bacteria</taxon>
        <taxon>Pseudomonadati</taxon>
        <taxon>Pseudomonadota</taxon>
        <taxon>Alphaproteobacteria</taxon>
        <taxon>Acetobacterales</taxon>
        <taxon>Roseomonadaceae</taxon>
        <taxon>Siccirubricoccus</taxon>
    </lineage>
</organism>
<name>A0ABT1DCV3_9PROT</name>
<protein>
    <recommendedName>
        <fullName evidence="3">DUF3467 domain-containing protein</fullName>
    </recommendedName>
</protein>
<dbReference type="EMBL" id="JAFIRR010000225">
    <property type="protein sequence ID" value="MCO6419758.1"/>
    <property type="molecule type" value="Genomic_DNA"/>
</dbReference>
<dbReference type="Proteomes" id="UP001523392">
    <property type="component" value="Unassembled WGS sequence"/>
</dbReference>
<evidence type="ECO:0000313" key="2">
    <source>
        <dbReference type="Proteomes" id="UP001523392"/>
    </source>
</evidence>
<comment type="caution">
    <text evidence="1">The sequence shown here is derived from an EMBL/GenBank/DDBJ whole genome shotgun (WGS) entry which is preliminary data.</text>
</comment>